<evidence type="ECO:0000256" key="8">
    <source>
        <dbReference type="ARBA" id="ARBA00023012"/>
    </source>
</evidence>
<dbReference type="PROSITE" id="PS50109">
    <property type="entry name" value="HIS_KIN"/>
    <property type="match status" value="1"/>
</dbReference>
<dbReference type="Gene3D" id="1.10.287.130">
    <property type="match status" value="1"/>
</dbReference>
<evidence type="ECO:0000256" key="3">
    <source>
        <dbReference type="ARBA" id="ARBA00022553"/>
    </source>
</evidence>
<dbReference type="AlphaFoldDB" id="A0A7C3J5V9"/>
<keyword evidence="7" id="KW-0067">ATP-binding</keyword>
<keyword evidence="4" id="KW-0808">Transferase</keyword>
<accession>A0A7C3J5V9</accession>
<dbReference type="InterPro" id="IPR003594">
    <property type="entry name" value="HATPase_dom"/>
</dbReference>
<dbReference type="InterPro" id="IPR005467">
    <property type="entry name" value="His_kinase_dom"/>
</dbReference>
<dbReference type="InterPro" id="IPR036097">
    <property type="entry name" value="HisK_dim/P_sf"/>
</dbReference>
<evidence type="ECO:0000256" key="2">
    <source>
        <dbReference type="ARBA" id="ARBA00012438"/>
    </source>
</evidence>
<feature type="transmembrane region" description="Helical" evidence="9">
    <location>
        <begin position="12"/>
        <end position="33"/>
    </location>
</feature>
<dbReference type="GO" id="GO:0000155">
    <property type="term" value="F:phosphorelay sensor kinase activity"/>
    <property type="evidence" value="ECO:0007669"/>
    <property type="project" value="InterPro"/>
</dbReference>
<evidence type="ECO:0000256" key="4">
    <source>
        <dbReference type="ARBA" id="ARBA00022679"/>
    </source>
</evidence>
<dbReference type="PRINTS" id="PR00344">
    <property type="entry name" value="BCTRLSENSOR"/>
</dbReference>
<dbReference type="PANTHER" id="PTHR43065">
    <property type="entry name" value="SENSOR HISTIDINE KINASE"/>
    <property type="match status" value="1"/>
</dbReference>
<dbReference type="Pfam" id="PF02518">
    <property type="entry name" value="HATPase_c"/>
    <property type="match status" value="1"/>
</dbReference>
<keyword evidence="9" id="KW-0812">Transmembrane</keyword>
<dbReference type="InterPro" id="IPR003661">
    <property type="entry name" value="HisK_dim/P_dom"/>
</dbReference>
<keyword evidence="6 11" id="KW-0418">Kinase</keyword>
<evidence type="ECO:0000256" key="9">
    <source>
        <dbReference type="SAM" id="Phobius"/>
    </source>
</evidence>
<evidence type="ECO:0000256" key="6">
    <source>
        <dbReference type="ARBA" id="ARBA00022777"/>
    </source>
</evidence>
<dbReference type="InterPro" id="IPR036890">
    <property type="entry name" value="HATPase_C_sf"/>
</dbReference>
<sequence length="599" mass="70833">MKSKNILNIKNFQTLLLFLILLVLIFFQTFEFISKKRSLEKEFLTRSEIITDIIGKTYKNVSQNIVSIEKFIFNEMIFDVEKNKEKYLYKNNFKNLFKGDLFTEGFSFSENYNKDSFVIYEKDQKGLYRISRSKENFRNLLKEGGLKNYLDDLSSLPEIEYILFQDNFGIIYASFNVNQMKSIFFDSLLMYSFFERVDTFRIHYFEGRKVFEIIKPVKDENLLLRVGFGTDEINRLKKGNMINFLTNLFFTFSLFVLLIAILSFYSNNIRLSQKLLEESSEKLKIMSLLDEFVFIENIDDREIKSFDNRFEKKFKFSLLEIEGIKDIAENLKEVKDLQVIHKNYKFLVSSTKTSDNKKLVLYIKDITEFENLKEEKKRMEFQSRLGEMTFRISHELKNPLNGISIILQRMMRKNFFDGDEKVMLKEALDEVERMNKRIIEFTRFSKPYQYRFEKVSLRETFEEIIRSLKILLDERKIGIKFISEGDKFLFGDRQMLNIAFKNIVLNGIEASTEGKSIEIKVDSEDGKVLIEIIDHGIGMEYDQKEKIFDLFYTTKENGSGIGLATAKRIIEDHKGKIEVESEKGVGTKIKIFMEEMKDG</sequence>
<dbReference type="SUPFAM" id="SSF47384">
    <property type="entry name" value="Homodimeric domain of signal transducing histidine kinase"/>
    <property type="match status" value="1"/>
</dbReference>
<dbReference type="Pfam" id="PF00512">
    <property type="entry name" value="HisKA"/>
    <property type="match status" value="1"/>
</dbReference>
<keyword evidence="5" id="KW-0547">Nucleotide-binding</keyword>
<dbReference type="EC" id="2.7.13.3" evidence="2"/>
<protein>
    <recommendedName>
        <fullName evidence="2">histidine kinase</fullName>
        <ecNumber evidence="2">2.7.13.3</ecNumber>
    </recommendedName>
</protein>
<dbReference type="GO" id="GO:0005524">
    <property type="term" value="F:ATP binding"/>
    <property type="evidence" value="ECO:0007669"/>
    <property type="project" value="UniProtKB-KW"/>
</dbReference>
<dbReference type="SUPFAM" id="SSF55874">
    <property type="entry name" value="ATPase domain of HSP90 chaperone/DNA topoisomerase II/histidine kinase"/>
    <property type="match status" value="1"/>
</dbReference>
<dbReference type="CDD" id="cd00082">
    <property type="entry name" value="HisKA"/>
    <property type="match status" value="1"/>
</dbReference>
<evidence type="ECO:0000259" key="10">
    <source>
        <dbReference type="PROSITE" id="PS50109"/>
    </source>
</evidence>
<feature type="domain" description="Histidine kinase" evidence="10">
    <location>
        <begin position="391"/>
        <end position="597"/>
    </location>
</feature>
<feature type="transmembrane region" description="Helical" evidence="9">
    <location>
        <begin position="244"/>
        <end position="265"/>
    </location>
</feature>
<proteinExistence type="predicted"/>
<name>A0A7C3J5V9_UNCW3</name>
<comment type="catalytic activity">
    <reaction evidence="1">
        <text>ATP + protein L-histidine = ADP + protein N-phospho-L-histidine.</text>
        <dbReference type="EC" id="2.7.13.3"/>
    </reaction>
</comment>
<evidence type="ECO:0000256" key="1">
    <source>
        <dbReference type="ARBA" id="ARBA00000085"/>
    </source>
</evidence>
<dbReference type="InterPro" id="IPR004358">
    <property type="entry name" value="Sig_transdc_His_kin-like_C"/>
</dbReference>
<dbReference type="SMART" id="SM00388">
    <property type="entry name" value="HisKA"/>
    <property type="match status" value="1"/>
</dbReference>
<evidence type="ECO:0000313" key="11">
    <source>
        <dbReference type="EMBL" id="HFK23467.1"/>
    </source>
</evidence>
<keyword evidence="9" id="KW-0472">Membrane</keyword>
<reference evidence="11" key="1">
    <citation type="journal article" date="2020" name="mSystems">
        <title>Genome- and Community-Level Interaction Insights into Carbon Utilization and Element Cycling Functions of Hydrothermarchaeota in Hydrothermal Sediment.</title>
        <authorList>
            <person name="Zhou Z."/>
            <person name="Liu Y."/>
            <person name="Xu W."/>
            <person name="Pan J."/>
            <person name="Luo Z.H."/>
            <person name="Li M."/>
        </authorList>
    </citation>
    <scope>NUCLEOTIDE SEQUENCE [LARGE SCALE GENOMIC DNA]</scope>
    <source>
        <strain evidence="11">SpSt-464</strain>
    </source>
</reference>
<keyword evidence="8" id="KW-0902">Two-component regulatory system</keyword>
<evidence type="ECO:0000256" key="7">
    <source>
        <dbReference type="ARBA" id="ARBA00022840"/>
    </source>
</evidence>
<dbReference type="PANTHER" id="PTHR43065:SF10">
    <property type="entry name" value="PEROXIDE STRESS-ACTIVATED HISTIDINE KINASE MAK3"/>
    <property type="match status" value="1"/>
</dbReference>
<evidence type="ECO:0000256" key="5">
    <source>
        <dbReference type="ARBA" id="ARBA00022741"/>
    </source>
</evidence>
<comment type="caution">
    <text evidence="11">The sequence shown here is derived from an EMBL/GenBank/DDBJ whole genome shotgun (WGS) entry which is preliminary data.</text>
</comment>
<keyword evidence="9" id="KW-1133">Transmembrane helix</keyword>
<gene>
    <name evidence="11" type="ORF">ENS15_02270</name>
</gene>
<dbReference type="EMBL" id="DSTT01000002">
    <property type="protein sequence ID" value="HFK23467.1"/>
    <property type="molecule type" value="Genomic_DNA"/>
</dbReference>
<organism evidence="11">
    <name type="scientific">candidate division WOR-3 bacterium</name>
    <dbReference type="NCBI Taxonomy" id="2052148"/>
    <lineage>
        <taxon>Bacteria</taxon>
        <taxon>Bacteria division WOR-3</taxon>
    </lineage>
</organism>
<dbReference type="Gene3D" id="3.30.565.10">
    <property type="entry name" value="Histidine kinase-like ATPase, C-terminal domain"/>
    <property type="match status" value="1"/>
</dbReference>
<dbReference type="SMART" id="SM00387">
    <property type="entry name" value="HATPase_c"/>
    <property type="match status" value="1"/>
</dbReference>
<keyword evidence="3" id="KW-0597">Phosphoprotein</keyword>